<dbReference type="CDD" id="cd00093">
    <property type="entry name" value="HTH_XRE"/>
    <property type="match status" value="1"/>
</dbReference>
<dbReference type="RefSeq" id="WP_017634072.1">
    <property type="nucleotide sequence ID" value="NZ_CP046774.1"/>
</dbReference>
<dbReference type="GO" id="GO:0003677">
    <property type="term" value="F:DNA binding"/>
    <property type="evidence" value="ECO:0007669"/>
    <property type="project" value="InterPro"/>
</dbReference>
<dbReference type="OrthoDB" id="9890364at2"/>
<dbReference type="AlphaFoldDB" id="A0A0P7F068"/>
<evidence type="ECO:0000313" key="1">
    <source>
        <dbReference type="EMBL" id="NOI11728.1"/>
    </source>
</evidence>
<sequence>MKMRDAKTKQAARIQSLEYRQQRAARIKRARRHADLTILEMSRLIGLSPDTYRKIENGEVNPRVQNLELIAVYTSTDVGYLFFGDAISNRDEAVKRDTGE</sequence>
<accession>A0A0P7F068</accession>
<proteinExistence type="predicted"/>
<dbReference type="Gene3D" id="1.10.260.40">
    <property type="entry name" value="lambda repressor-like DNA-binding domains"/>
    <property type="match status" value="1"/>
</dbReference>
<evidence type="ECO:0000313" key="2">
    <source>
        <dbReference type="Proteomes" id="UP000532247"/>
    </source>
</evidence>
<protein>
    <submittedName>
        <fullName evidence="1">Helix-turn-helix transcriptional regulator</fullName>
    </submittedName>
</protein>
<organism evidence="1 2">
    <name type="scientific">Vibrio alginolyticus</name>
    <dbReference type="NCBI Taxonomy" id="663"/>
    <lineage>
        <taxon>Bacteria</taxon>
        <taxon>Pseudomonadati</taxon>
        <taxon>Pseudomonadota</taxon>
        <taxon>Gammaproteobacteria</taxon>
        <taxon>Vibrionales</taxon>
        <taxon>Vibrionaceae</taxon>
        <taxon>Vibrio</taxon>
    </lineage>
</organism>
<gene>
    <name evidence="1" type="ORF">F0254_23190</name>
</gene>
<reference evidence="1 2" key="1">
    <citation type="submission" date="2019-09" db="EMBL/GenBank/DDBJ databases">
        <title>Draft genome sequencing and comparative genomics of hatchery-associated Vibrios.</title>
        <authorList>
            <person name="Kehlet-Delgado H."/>
            <person name="Mueller R.S."/>
        </authorList>
    </citation>
    <scope>NUCLEOTIDE SEQUENCE [LARGE SCALE GENOMIC DNA]</scope>
    <source>
        <strain evidence="1 2">081416A</strain>
    </source>
</reference>
<dbReference type="InterPro" id="IPR010982">
    <property type="entry name" value="Lambda_DNA-bd_dom_sf"/>
</dbReference>
<name>A0A0P7F068_VIBAL</name>
<dbReference type="EMBL" id="VTYF01000022">
    <property type="protein sequence ID" value="NOI11728.1"/>
    <property type="molecule type" value="Genomic_DNA"/>
</dbReference>
<comment type="caution">
    <text evidence="1">The sequence shown here is derived from an EMBL/GenBank/DDBJ whole genome shotgun (WGS) entry which is preliminary data.</text>
</comment>
<dbReference type="InterPro" id="IPR001387">
    <property type="entry name" value="Cro/C1-type_HTH"/>
</dbReference>
<dbReference type="Pfam" id="PF01381">
    <property type="entry name" value="HTH_3"/>
    <property type="match status" value="1"/>
</dbReference>
<dbReference type="SMART" id="SM00530">
    <property type="entry name" value="HTH_XRE"/>
    <property type="match status" value="1"/>
</dbReference>
<dbReference type="PROSITE" id="PS50943">
    <property type="entry name" value="HTH_CROC1"/>
    <property type="match status" value="1"/>
</dbReference>
<dbReference type="Proteomes" id="UP000532247">
    <property type="component" value="Unassembled WGS sequence"/>
</dbReference>
<dbReference type="SUPFAM" id="SSF47413">
    <property type="entry name" value="lambda repressor-like DNA-binding domains"/>
    <property type="match status" value="1"/>
</dbReference>